<evidence type="ECO:0000313" key="2">
    <source>
        <dbReference type="Proteomes" id="UP000248817"/>
    </source>
</evidence>
<protein>
    <recommendedName>
        <fullName evidence="3">Major facilitator superfamily (MFS) profile domain-containing protein</fullName>
    </recommendedName>
</protein>
<organism evidence="1 2">
    <name type="scientific">Aspergillus indologenus CBS 114.80</name>
    <dbReference type="NCBI Taxonomy" id="1450541"/>
    <lineage>
        <taxon>Eukaryota</taxon>
        <taxon>Fungi</taxon>
        <taxon>Dikarya</taxon>
        <taxon>Ascomycota</taxon>
        <taxon>Pezizomycotina</taxon>
        <taxon>Eurotiomycetes</taxon>
        <taxon>Eurotiomycetidae</taxon>
        <taxon>Eurotiales</taxon>
        <taxon>Aspergillaceae</taxon>
        <taxon>Aspergillus</taxon>
        <taxon>Aspergillus subgen. Circumdati</taxon>
    </lineage>
</organism>
<dbReference type="Proteomes" id="UP000248817">
    <property type="component" value="Unassembled WGS sequence"/>
</dbReference>
<evidence type="ECO:0008006" key="3">
    <source>
        <dbReference type="Google" id="ProtNLM"/>
    </source>
</evidence>
<sequence length="113" mass="12374">MYGIFNALSEMGPGVSTFLCAAESFPTPLRGHFLELVFVHVSGPAGGLSDRVGVLFVGGLAAWFLIPDNARDLQTEDDRFKEYLAENEYDISLYGQELSVERKSKATALVENV</sequence>
<reference evidence="1 2" key="1">
    <citation type="submission" date="2018-02" db="EMBL/GenBank/DDBJ databases">
        <title>The genomes of Aspergillus section Nigri reveals drivers in fungal speciation.</title>
        <authorList>
            <consortium name="DOE Joint Genome Institute"/>
            <person name="Vesth T.C."/>
            <person name="Nybo J."/>
            <person name="Theobald S."/>
            <person name="Brandl J."/>
            <person name="Frisvad J.C."/>
            <person name="Nielsen K.F."/>
            <person name="Lyhne E.K."/>
            <person name="Kogle M.E."/>
            <person name="Kuo A."/>
            <person name="Riley R."/>
            <person name="Clum A."/>
            <person name="Nolan M."/>
            <person name="Lipzen A."/>
            <person name="Salamov A."/>
            <person name="Henrissat B."/>
            <person name="Wiebenga A."/>
            <person name="De vries R.P."/>
            <person name="Grigoriev I.V."/>
            <person name="Mortensen U.H."/>
            <person name="Andersen M.R."/>
            <person name="Baker S.E."/>
        </authorList>
    </citation>
    <scope>NUCLEOTIDE SEQUENCE [LARGE SCALE GENOMIC DNA]</scope>
    <source>
        <strain evidence="1 2">CBS 114.80</strain>
    </source>
</reference>
<accession>A0A2V5HW34</accession>
<dbReference type="EMBL" id="KZ825543">
    <property type="protein sequence ID" value="PYI28679.1"/>
    <property type="molecule type" value="Genomic_DNA"/>
</dbReference>
<dbReference type="Gene3D" id="1.20.1250.20">
    <property type="entry name" value="MFS general substrate transporter like domains"/>
    <property type="match status" value="1"/>
</dbReference>
<evidence type="ECO:0000313" key="1">
    <source>
        <dbReference type="EMBL" id="PYI28679.1"/>
    </source>
</evidence>
<dbReference type="AlphaFoldDB" id="A0A2V5HW34"/>
<keyword evidence="2" id="KW-1185">Reference proteome</keyword>
<gene>
    <name evidence="1" type="ORF">BP00DRAFT_449062</name>
</gene>
<dbReference type="InterPro" id="IPR036259">
    <property type="entry name" value="MFS_trans_sf"/>
</dbReference>
<name>A0A2V5HW34_9EURO</name>
<proteinExistence type="predicted"/>